<protein>
    <recommendedName>
        <fullName evidence="4">TIR domain-containing protein</fullName>
    </recommendedName>
</protein>
<organism evidence="5">
    <name type="scientific">Eucalyptus grandis</name>
    <name type="common">Flooded gum</name>
    <dbReference type="NCBI Taxonomy" id="71139"/>
    <lineage>
        <taxon>Eukaryota</taxon>
        <taxon>Viridiplantae</taxon>
        <taxon>Streptophyta</taxon>
        <taxon>Embryophyta</taxon>
        <taxon>Tracheophyta</taxon>
        <taxon>Spermatophyta</taxon>
        <taxon>Magnoliopsida</taxon>
        <taxon>eudicotyledons</taxon>
        <taxon>Gunneridae</taxon>
        <taxon>Pentapetalae</taxon>
        <taxon>rosids</taxon>
        <taxon>malvids</taxon>
        <taxon>Myrtales</taxon>
        <taxon>Myrtaceae</taxon>
        <taxon>Myrtoideae</taxon>
        <taxon>Eucalypteae</taxon>
        <taxon>Eucalyptus</taxon>
    </lineage>
</organism>
<proteinExistence type="predicted"/>
<dbReference type="PANTHER" id="PTHR11017">
    <property type="entry name" value="LEUCINE-RICH REPEAT-CONTAINING PROTEIN"/>
    <property type="match status" value="1"/>
</dbReference>
<dbReference type="Pfam" id="PF00931">
    <property type="entry name" value="NB-ARC"/>
    <property type="match status" value="1"/>
</dbReference>
<evidence type="ECO:0000313" key="5">
    <source>
        <dbReference type="EMBL" id="KCW73704.1"/>
    </source>
</evidence>
<gene>
    <name evidence="5" type="ORF">EUGRSUZ_E02314</name>
</gene>
<dbReference type="Gene3D" id="1.10.8.430">
    <property type="entry name" value="Helical domain of apoptotic protease-activating factors"/>
    <property type="match status" value="1"/>
</dbReference>
<keyword evidence="2" id="KW-0677">Repeat</keyword>
<dbReference type="InterPro" id="IPR035897">
    <property type="entry name" value="Toll_tir_struct_dom_sf"/>
</dbReference>
<evidence type="ECO:0000256" key="3">
    <source>
        <dbReference type="ARBA" id="ARBA00022821"/>
    </source>
</evidence>
<keyword evidence="3" id="KW-0611">Plant defense</keyword>
<evidence type="ECO:0000259" key="4">
    <source>
        <dbReference type="PROSITE" id="PS50104"/>
    </source>
</evidence>
<dbReference type="eggNOG" id="ENOG502R4BG">
    <property type="taxonomic scope" value="Eukaryota"/>
</dbReference>
<dbReference type="SUPFAM" id="SSF52058">
    <property type="entry name" value="L domain-like"/>
    <property type="match status" value="1"/>
</dbReference>
<dbReference type="InterPro" id="IPR044974">
    <property type="entry name" value="Disease_R_plants"/>
</dbReference>
<feature type="non-terminal residue" evidence="5">
    <location>
        <position position="816"/>
    </location>
</feature>
<reference evidence="5" key="1">
    <citation type="submission" date="2013-07" db="EMBL/GenBank/DDBJ databases">
        <title>The genome of Eucalyptus grandis.</title>
        <authorList>
            <person name="Schmutz J."/>
            <person name="Hayes R."/>
            <person name="Myburg A."/>
            <person name="Tuskan G."/>
            <person name="Grattapaglia D."/>
            <person name="Rokhsar D.S."/>
        </authorList>
    </citation>
    <scope>NUCLEOTIDE SEQUENCE</scope>
    <source>
        <tissue evidence="5">Leaf extractions</tissue>
    </source>
</reference>
<dbReference type="AlphaFoldDB" id="A0A059C633"/>
<dbReference type="SUPFAM" id="SSF46785">
    <property type="entry name" value="Winged helix' DNA-binding domain"/>
    <property type="match status" value="1"/>
</dbReference>
<dbReference type="SUPFAM" id="SSF52540">
    <property type="entry name" value="P-loop containing nucleoside triphosphate hydrolases"/>
    <property type="match status" value="1"/>
</dbReference>
<dbReference type="GO" id="GO:0006952">
    <property type="term" value="P:defense response"/>
    <property type="evidence" value="ECO:0007669"/>
    <property type="project" value="UniProtKB-KW"/>
</dbReference>
<feature type="domain" description="TIR" evidence="4">
    <location>
        <begin position="1"/>
        <end position="117"/>
    </location>
</feature>
<dbReference type="InterPro" id="IPR000157">
    <property type="entry name" value="TIR_dom"/>
</dbReference>
<dbReference type="EMBL" id="KK198757">
    <property type="protein sequence ID" value="KCW73704.1"/>
    <property type="molecule type" value="Genomic_DNA"/>
</dbReference>
<keyword evidence="1" id="KW-0433">Leucine-rich repeat</keyword>
<dbReference type="Pfam" id="PF01582">
    <property type="entry name" value="TIR"/>
    <property type="match status" value="1"/>
</dbReference>
<dbReference type="SUPFAM" id="SSF52200">
    <property type="entry name" value="Toll/Interleukin receptor TIR domain"/>
    <property type="match status" value="1"/>
</dbReference>
<dbReference type="SMART" id="SM00255">
    <property type="entry name" value="TIR"/>
    <property type="match status" value="1"/>
</dbReference>
<dbReference type="Pfam" id="PF23286">
    <property type="entry name" value="LRR_13"/>
    <property type="match status" value="1"/>
</dbReference>
<dbReference type="Gene3D" id="3.40.50.10140">
    <property type="entry name" value="Toll/interleukin-1 receptor homology (TIR) domain"/>
    <property type="match status" value="1"/>
</dbReference>
<name>A0A059C633_EUCGR</name>
<dbReference type="PANTHER" id="PTHR11017:SF292">
    <property type="entry name" value="AAA+ ATPASE DOMAIN-CONTAINING PROTEIN"/>
    <property type="match status" value="1"/>
</dbReference>
<dbReference type="InterPro" id="IPR002182">
    <property type="entry name" value="NB-ARC"/>
</dbReference>
<dbReference type="GO" id="GO:0043531">
    <property type="term" value="F:ADP binding"/>
    <property type="evidence" value="ECO:0007669"/>
    <property type="project" value="InterPro"/>
</dbReference>
<dbReference type="GO" id="GO:0007165">
    <property type="term" value="P:signal transduction"/>
    <property type="evidence" value="ECO:0007669"/>
    <property type="project" value="InterPro"/>
</dbReference>
<dbReference type="Gene3D" id="3.40.50.300">
    <property type="entry name" value="P-loop containing nucleotide triphosphate hydrolases"/>
    <property type="match status" value="1"/>
</dbReference>
<dbReference type="InterPro" id="IPR036390">
    <property type="entry name" value="WH_DNA-bd_sf"/>
</dbReference>
<dbReference type="PRINTS" id="PR00364">
    <property type="entry name" value="DISEASERSIST"/>
</dbReference>
<dbReference type="Gene3D" id="3.80.10.10">
    <property type="entry name" value="Ribonuclease Inhibitor"/>
    <property type="match status" value="2"/>
</dbReference>
<dbReference type="Gramene" id="KCW73704">
    <property type="protein sequence ID" value="KCW73704"/>
    <property type="gene ID" value="EUGRSUZ_E02314"/>
</dbReference>
<evidence type="ECO:0000256" key="2">
    <source>
        <dbReference type="ARBA" id="ARBA00022737"/>
    </source>
</evidence>
<dbReference type="InterPro" id="IPR058546">
    <property type="entry name" value="RPS4B/Roq1-like_LRR"/>
</dbReference>
<dbReference type="InterPro" id="IPR032675">
    <property type="entry name" value="LRR_dom_sf"/>
</dbReference>
<dbReference type="InParanoid" id="A0A059C633"/>
<dbReference type="InterPro" id="IPR027417">
    <property type="entry name" value="P-loop_NTPase"/>
</dbReference>
<dbReference type="InterPro" id="IPR058192">
    <property type="entry name" value="WHD_ROQ1-like"/>
</dbReference>
<dbReference type="InterPro" id="IPR042197">
    <property type="entry name" value="Apaf_helical"/>
</dbReference>
<sequence>MKAIEESCIAIIVFSENYASSTWCLEEVAKIMECKEQKDLIVLPVFYKVDPKEVRGGRKSYQKAMANHEFKFGEDSEKVKRWKTALLDAGNLSGWHLNDRDESELIQEIVEKISIDLAQTPLHVAKHPVGIDSQVVKLKSILNLESNDGVLMVGIWGQGGIGKTSLAKALYNTIFRQFEGSCFLENVRETSKGTKGLVTLQEILLNDILLPQRRLEVSNVDRGIKLIQRRLGRKKILLILDDVDDLHQLNTLAEGKWFGNGSRIIVTTRDKQLLTCHQIDQDCVYEVEALDDSQARDLLTKHAFQTHQIRTDLVDSALNYAKGIPLALEVLGSLLCGTTEDVWESTLMKLSRIPNKKINNVLKVSYDGLDENEKEIFLHIACFFNGWTREYTKKVLDSCDLLTTVGFDTLIKRSLIRFEHKILKVHDLIQAMGKDIVNQECRDDPRRRSRLWLYDDVADVLSRDMEDCAIKAIVLELPEPTEMRIDPEAFTKMRRLRLFILYNVHDSYQGPICLPNELRWFEWPGCTHKIPEFSAGPKKLVGLDMSKGNITGVLKQFKEFRQLKYINFSSCNSLVHMPDISCAPNLEKLDLSECRNLVGVHESIANHDKLQHLMLFLCFKLRNLAKELKSKNLRLLTLSGCRKFERFPNIPHKLEGLKKVALYGTAIKELPASIENLVSLESMILNDCSNLVGLPPNIYKLQNLRTLGLAGCENLVEFPKSEDSANPCIEAKLSQLKDIYIRRSNLCMLDVLEILSRIPSLTHSRVWGDITIPPTCLIERKSSCFLEVSNYHQLQEIPQLPPNLTPRTNYCESLQE</sequence>
<dbReference type="Pfam" id="PF23282">
    <property type="entry name" value="WHD_ROQ1"/>
    <property type="match status" value="1"/>
</dbReference>
<dbReference type="PROSITE" id="PS50104">
    <property type="entry name" value="TIR"/>
    <property type="match status" value="1"/>
</dbReference>
<evidence type="ECO:0000256" key="1">
    <source>
        <dbReference type="ARBA" id="ARBA00022614"/>
    </source>
</evidence>
<accession>A0A059C633</accession>